<reference evidence="4" key="1">
    <citation type="submission" date="2016-10" db="EMBL/GenBank/DDBJ databases">
        <authorList>
            <person name="Varghese N."/>
            <person name="Submissions S."/>
        </authorList>
    </citation>
    <scope>NUCLEOTIDE SEQUENCE [LARGE SCALE GENOMIC DNA]</scope>
    <source>
        <strain evidence="4">ATCC 25963</strain>
    </source>
</reference>
<evidence type="ECO:0000313" key="4">
    <source>
        <dbReference type="Proteomes" id="UP000199400"/>
    </source>
</evidence>
<keyword evidence="2" id="KW-0732">Signal</keyword>
<evidence type="ECO:0000313" key="3">
    <source>
        <dbReference type="EMBL" id="SFD86524.1"/>
    </source>
</evidence>
<organism evidence="3 4">
    <name type="scientific">Nannocystis exedens</name>
    <dbReference type="NCBI Taxonomy" id="54"/>
    <lineage>
        <taxon>Bacteria</taxon>
        <taxon>Pseudomonadati</taxon>
        <taxon>Myxococcota</taxon>
        <taxon>Polyangia</taxon>
        <taxon>Nannocystales</taxon>
        <taxon>Nannocystaceae</taxon>
        <taxon>Nannocystis</taxon>
    </lineage>
</organism>
<sequence>MRTVCSTPGGCARVLAALAVTLAACGDDAGTTATAGTPTTAPTTLPPLTAGTTDGTASTTDQGTGTATETGGPTTSTGNAPTTSTGDDTGAIKLDLGQPDFPSDPTADTDAAKGCTAVDLLFVIDNSASMGKHQEDLSAVFPDFVDAIIAALPPGTDLHVGMTTTSFYDGGCSESTVNCVSQSSEQEILQHYVAPPATTNENGGQGRLFEWQGQHYFALNTDEDPAALKAWFTAAATAAGETGCSFEMPAAAAGWAADPATAPTNAGFIRDAGAVLVVFVLTDEPDKSPEPVSQWVDKLAAAKQQCGGTNCILASGLVPGFCYDNPGDSTLKTFLESFSAPPFTGDIDGDPSDYAMVVGDALAGVIQEKCEEIEPPG</sequence>
<feature type="region of interest" description="Disordered" evidence="1">
    <location>
        <begin position="30"/>
        <end position="93"/>
    </location>
</feature>
<dbReference type="EMBL" id="FOMX01000005">
    <property type="protein sequence ID" value="SFD86524.1"/>
    <property type="molecule type" value="Genomic_DNA"/>
</dbReference>
<feature type="compositionally biased region" description="Low complexity" evidence="1">
    <location>
        <begin position="30"/>
        <end position="86"/>
    </location>
</feature>
<keyword evidence="4" id="KW-1185">Reference proteome</keyword>
<feature type="chain" id="PRO_5011520872" description="VWFA domain-containing protein" evidence="2">
    <location>
        <begin position="30"/>
        <end position="377"/>
    </location>
</feature>
<name>A0A1I1VUK4_9BACT</name>
<evidence type="ECO:0000256" key="1">
    <source>
        <dbReference type="SAM" id="MobiDB-lite"/>
    </source>
</evidence>
<evidence type="ECO:0008006" key="5">
    <source>
        <dbReference type="Google" id="ProtNLM"/>
    </source>
</evidence>
<gene>
    <name evidence="3" type="ORF">SAMN02745121_01967</name>
</gene>
<dbReference type="AlphaFoldDB" id="A0A1I1VUK4"/>
<dbReference type="RefSeq" id="WP_170136097.1">
    <property type="nucleotide sequence ID" value="NZ_FOMX01000005.1"/>
</dbReference>
<feature type="signal peptide" evidence="2">
    <location>
        <begin position="1"/>
        <end position="29"/>
    </location>
</feature>
<evidence type="ECO:0000256" key="2">
    <source>
        <dbReference type="SAM" id="SignalP"/>
    </source>
</evidence>
<dbReference type="InterPro" id="IPR036465">
    <property type="entry name" value="vWFA_dom_sf"/>
</dbReference>
<proteinExistence type="predicted"/>
<dbReference type="Gene3D" id="3.40.50.410">
    <property type="entry name" value="von Willebrand factor, type A domain"/>
    <property type="match status" value="1"/>
</dbReference>
<protein>
    <recommendedName>
        <fullName evidence="5">VWFA domain-containing protein</fullName>
    </recommendedName>
</protein>
<accession>A0A1I1VUK4</accession>
<dbReference type="Proteomes" id="UP000199400">
    <property type="component" value="Unassembled WGS sequence"/>
</dbReference>
<dbReference type="PROSITE" id="PS51257">
    <property type="entry name" value="PROKAR_LIPOPROTEIN"/>
    <property type="match status" value="1"/>
</dbReference>